<name>A0A1F5YLR2_9BACT</name>
<sequence>MLKKYTGAQLFFLTCMRVIIGWHFLYEGYVKVTGEGWSSAGYLNAAPGPFAGIFSTLGHSAWMVGGINIIMSWGLTLIGLALILGLFTRTALVGAAVFLFLFYITNPPWIGVQFMAGEGSYMIVNKNLVEFSAALVLLAFPSGQIWGFDRLFVKQ</sequence>
<proteinExistence type="predicted"/>
<dbReference type="STRING" id="1817867.A3F83_13395"/>
<accession>A0A1F5YLR2</accession>
<keyword evidence="1" id="KW-0812">Transmembrane</keyword>
<feature type="transmembrane region" description="Helical" evidence="1">
    <location>
        <begin position="7"/>
        <end position="25"/>
    </location>
</feature>
<dbReference type="EMBL" id="MFIX01000223">
    <property type="protein sequence ID" value="OGG01120.1"/>
    <property type="molecule type" value="Genomic_DNA"/>
</dbReference>
<dbReference type="AlphaFoldDB" id="A0A1F5YLR2"/>
<feature type="transmembrane region" description="Helical" evidence="1">
    <location>
        <begin position="61"/>
        <end position="84"/>
    </location>
</feature>
<keyword evidence="1" id="KW-0472">Membrane</keyword>
<organism evidence="2 3">
    <name type="scientific">Candidatus Glassbacteria bacterium RIFCSPLOWO2_12_FULL_58_11</name>
    <dbReference type="NCBI Taxonomy" id="1817867"/>
    <lineage>
        <taxon>Bacteria</taxon>
        <taxon>Candidatus Glassiibacteriota</taxon>
    </lineage>
</organism>
<evidence type="ECO:0000313" key="2">
    <source>
        <dbReference type="EMBL" id="OGG01120.1"/>
    </source>
</evidence>
<evidence type="ECO:0008006" key="4">
    <source>
        <dbReference type="Google" id="ProtNLM"/>
    </source>
</evidence>
<reference evidence="2 3" key="1">
    <citation type="journal article" date="2016" name="Nat. Commun.">
        <title>Thousands of microbial genomes shed light on interconnected biogeochemical processes in an aquifer system.</title>
        <authorList>
            <person name="Anantharaman K."/>
            <person name="Brown C.T."/>
            <person name="Hug L.A."/>
            <person name="Sharon I."/>
            <person name="Castelle C.J."/>
            <person name="Probst A.J."/>
            <person name="Thomas B.C."/>
            <person name="Singh A."/>
            <person name="Wilkins M.J."/>
            <person name="Karaoz U."/>
            <person name="Brodie E.L."/>
            <person name="Williams K.H."/>
            <person name="Hubbard S.S."/>
            <person name="Banfield J.F."/>
        </authorList>
    </citation>
    <scope>NUCLEOTIDE SEQUENCE [LARGE SCALE GENOMIC DNA]</scope>
</reference>
<protein>
    <recommendedName>
        <fullName evidence="4">DoxX subfamily</fullName>
    </recommendedName>
</protein>
<gene>
    <name evidence="2" type="ORF">A3F83_13395</name>
</gene>
<feature type="transmembrane region" description="Helical" evidence="1">
    <location>
        <begin position="131"/>
        <end position="148"/>
    </location>
</feature>
<feature type="transmembrane region" description="Helical" evidence="1">
    <location>
        <begin position="91"/>
        <end position="111"/>
    </location>
</feature>
<keyword evidence="1" id="KW-1133">Transmembrane helix</keyword>
<evidence type="ECO:0000256" key="1">
    <source>
        <dbReference type="SAM" id="Phobius"/>
    </source>
</evidence>
<comment type="caution">
    <text evidence="2">The sequence shown here is derived from an EMBL/GenBank/DDBJ whole genome shotgun (WGS) entry which is preliminary data.</text>
</comment>
<evidence type="ECO:0000313" key="3">
    <source>
        <dbReference type="Proteomes" id="UP000179129"/>
    </source>
</evidence>
<dbReference type="Proteomes" id="UP000179129">
    <property type="component" value="Unassembled WGS sequence"/>
</dbReference>